<gene>
    <name evidence="2" type="ORF">H8S20_03855</name>
</gene>
<evidence type="ECO:0000313" key="3">
    <source>
        <dbReference type="Proteomes" id="UP000596929"/>
    </source>
</evidence>
<dbReference type="RefSeq" id="WP_186838846.1">
    <property type="nucleotide sequence ID" value="NZ_JACOOO010000004.1"/>
</dbReference>
<dbReference type="InterPro" id="IPR039758">
    <property type="entry name" value="NAGK-like"/>
</dbReference>
<dbReference type="EMBL" id="JACOOO010000004">
    <property type="protein sequence ID" value="MBC5628023.1"/>
    <property type="molecule type" value="Genomic_DNA"/>
</dbReference>
<dbReference type="Gene3D" id="3.30.420.40">
    <property type="match status" value="2"/>
</dbReference>
<organism evidence="2 3">
    <name type="scientific">Clostridium hominis</name>
    <dbReference type="NCBI Taxonomy" id="2763036"/>
    <lineage>
        <taxon>Bacteria</taxon>
        <taxon>Bacillati</taxon>
        <taxon>Bacillota</taxon>
        <taxon>Clostridia</taxon>
        <taxon>Eubacteriales</taxon>
        <taxon>Clostridiaceae</taxon>
        <taxon>Clostridium</taxon>
    </lineage>
</organism>
<dbReference type="Proteomes" id="UP000596929">
    <property type="component" value="Unassembled WGS sequence"/>
</dbReference>
<accession>A0ABR7DAW5</accession>
<reference evidence="2 3" key="1">
    <citation type="submission" date="2020-08" db="EMBL/GenBank/DDBJ databases">
        <title>Genome public.</title>
        <authorList>
            <person name="Liu C."/>
            <person name="Sun Q."/>
        </authorList>
    </citation>
    <scope>NUCLEOTIDE SEQUENCE [LARGE SCALE GENOMIC DNA]</scope>
    <source>
        <strain evidence="2 3">NSJ-6</strain>
    </source>
</reference>
<dbReference type="PANTHER" id="PTHR12862:SF0">
    <property type="entry name" value="N-ACETYL-D-GLUCOSAMINE KINASE"/>
    <property type="match status" value="1"/>
</dbReference>
<evidence type="ECO:0000313" key="2">
    <source>
        <dbReference type="EMBL" id="MBC5628023.1"/>
    </source>
</evidence>
<dbReference type="SUPFAM" id="SSF53067">
    <property type="entry name" value="Actin-like ATPase domain"/>
    <property type="match status" value="2"/>
</dbReference>
<dbReference type="PANTHER" id="PTHR12862">
    <property type="entry name" value="BADF TYPE ATPASE DOMAIN-CONTAINING PROTEIN"/>
    <property type="match status" value="1"/>
</dbReference>
<dbReference type="Pfam" id="PF01869">
    <property type="entry name" value="BcrAD_BadFG"/>
    <property type="match status" value="1"/>
</dbReference>
<keyword evidence="3" id="KW-1185">Reference proteome</keyword>
<dbReference type="CDD" id="cd24007">
    <property type="entry name" value="ASKHA_NBD_eukNAGK-like"/>
    <property type="match status" value="1"/>
</dbReference>
<dbReference type="InterPro" id="IPR002731">
    <property type="entry name" value="ATPase_BadF"/>
</dbReference>
<proteinExistence type="predicted"/>
<sequence>MYFLGVDGGGTKTTFTLINKNGEIVYSTTKGTCHFNQIGFENLEVLLREGLSEIVYGANIKKEEIKHSFLGLAGYGKVEEAKPKIENAAKKVFDELSYTVDSDIRVAIAGALSGRDGINIISGTGSIGLSINCDKINRCGGWGASIGDEGSAFWIGKKAIQAFSKECDGRFKKGALYDMFMTELKLEDENKIITFLNDEIKNDRGEIAKLAYICSVAALKGDENAINIFKEAGEELAEIAKVLLKNFNKDEEVLLSYTGGVFKSGELVLEPIRSELKEYNVRLIPPVLPPHLGACLLAYIESGSGYTETVIKRMSQYDK</sequence>
<dbReference type="InterPro" id="IPR043129">
    <property type="entry name" value="ATPase_NBD"/>
</dbReference>
<feature type="domain" description="ATPase BadF/BadG/BcrA/BcrD type" evidence="1">
    <location>
        <begin position="4"/>
        <end position="298"/>
    </location>
</feature>
<comment type="caution">
    <text evidence="2">The sequence shown here is derived from an EMBL/GenBank/DDBJ whole genome shotgun (WGS) entry which is preliminary data.</text>
</comment>
<name>A0ABR7DAW5_9CLOT</name>
<protein>
    <submittedName>
        <fullName evidence="2">Acyl-CoA reductase</fullName>
    </submittedName>
</protein>
<evidence type="ECO:0000259" key="1">
    <source>
        <dbReference type="Pfam" id="PF01869"/>
    </source>
</evidence>